<proteinExistence type="predicted"/>
<dbReference type="EMBL" id="HACM01001951">
    <property type="protein sequence ID" value="CRZ02393.1"/>
    <property type="molecule type" value="Transcribed_RNA"/>
</dbReference>
<accession>A0A0H5QK63</accession>
<protein>
    <submittedName>
        <fullName evidence="1">Uncharacterized protein</fullName>
    </submittedName>
</protein>
<feature type="non-terminal residue" evidence="1">
    <location>
        <position position="105"/>
    </location>
</feature>
<name>A0A0H5QK63_9EUKA</name>
<organism evidence="1">
    <name type="scientific">Spongospora subterranea</name>
    <dbReference type="NCBI Taxonomy" id="70186"/>
    <lineage>
        <taxon>Eukaryota</taxon>
        <taxon>Sar</taxon>
        <taxon>Rhizaria</taxon>
        <taxon>Endomyxa</taxon>
        <taxon>Phytomyxea</taxon>
        <taxon>Plasmodiophorida</taxon>
        <taxon>Plasmodiophoridae</taxon>
        <taxon>Spongospora</taxon>
    </lineage>
</organism>
<sequence length="105" mass="10999">VDGARALPVASRAVVAGWLGVDVLVVSVYDQCVLTLGTLAIVEPALAVLRFVRKVTLREVVAISELTSPTLTHGVKNESTSVEITVGLMTSVVARLHGHIESVAV</sequence>
<feature type="non-terminal residue" evidence="1">
    <location>
        <position position="1"/>
    </location>
</feature>
<dbReference type="AlphaFoldDB" id="A0A0H5QK63"/>
<evidence type="ECO:0000313" key="1">
    <source>
        <dbReference type="EMBL" id="CRZ02393.1"/>
    </source>
</evidence>
<reference evidence="1" key="1">
    <citation type="submission" date="2015-04" db="EMBL/GenBank/DDBJ databases">
        <title>The genome sequence of the plant pathogenic Rhizarian Plasmodiophora brassicae reveals insights in its biotrophic life cycle and the origin of chitin synthesis.</title>
        <authorList>
            <person name="Schwelm A."/>
            <person name="Fogelqvist J."/>
            <person name="Knaust A."/>
            <person name="Julke S."/>
            <person name="Lilja T."/>
            <person name="Dhandapani V."/>
            <person name="Bonilla-Rosso G."/>
            <person name="Karlsson M."/>
            <person name="Shevchenko A."/>
            <person name="Choi S.R."/>
            <person name="Kim H.G."/>
            <person name="Park J.Y."/>
            <person name="Lim Y.P."/>
            <person name="Ludwig-Muller J."/>
            <person name="Dixelius C."/>
        </authorList>
    </citation>
    <scope>NUCLEOTIDE SEQUENCE</scope>
    <source>
        <tissue evidence="1">Potato root galls</tissue>
    </source>
</reference>